<protein>
    <recommendedName>
        <fullName evidence="3">CRISPR system Cms protein Csm2</fullName>
    </recommendedName>
    <alternativeName>
        <fullName evidence="6">CRISPR type III A-associated protein Csm2</fullName>
    </alternativeName>
</protein>
<keyword evidence="5" id="KW-0051">Antiviral defense</keyword>
<organism evidence="8 9">
    <name type="scientific">Atribacter laminatus</name>
    <dbReference type="NCBI Taxonomy" id="2847778"/>
    <lineage>
        <taxon>Bacteria</taxon>
        <taxon>Pseudomonadati</taxon>
        <taxon>Atribacterota</taxon>
        <taxon>Atribacteria</taxon>
        <taxon>Atribacterales</taxon>
        <taxon>Atribacteraceae</taxon>
        <taxon>Atribacter</taxon>
    </lineage>
</organism>
<dbReference type="RefSeq" id="WP_218111127.1">
    <property type="nucleotide sequence ID" value="NZ_CP065383.1"/>
</dbReference>
<evidence type="ECO:0000256" key="4">
    <source>
        <dbReference type="ARBA" id="ARBA00022884"/>
    </source>
</evidence>
<keyword evidence="4" id="KW-0694">RNA-binding</keyword>
<name>A0A7T1F3A0_ATRLM</name>
<evidence type="ECO:0000256" key="3">
    <source>
        <dbReference type="ARBA" id="ARBA00016118"/>
    </source>
</evidence>
<evidence type="ECO:0000313" key="8">
    <source>
        <dbReference type="EMBL" id="QPM68627.1"/>
    </source>
</evidence>
<dbReference type="AlphaFoldDB" id="A0A7T1F3A0"/>
<comment type="similarity">
    <text evidence="2">Belongs to the CRISPR-associated Csm2 family.</text>
</comment>
<sequence>MNMSAGRRQAPNFNQSYGKESSPEEQWRKTLQEFFKTAHYPENVLQFERMGMDDFKIFNLQLKDFIRERAKNVNSTKIRKIFEIIKNAKDGRELLLAVPRLAYIVGREDIRVRESVGLVITFLSDSILALQSNEDRAGYKGIQKCAEAMVAYHKYYSNK</sequence>
<evidence type="ECO:0000256" key="1">
    <source>
        <dbReference type="ARBA" id="ARBA00003640"/>
    </source>
</evidence>
<dbReference type="GO" id="GO:0051607">
    <property type="term" value="P:defense response to virus"/>
    <property type="evidence" value="ECO:0007669"/>
    <property type="project" value="UniProtKB-KW"/>
</dbReference>
<reference evidence="8 9" key="1">
    <citation type="journal article" date="2021" name="Nat. Commun.">
        <title>Isolation of a member of the candidate phylum Atribacteria reveals a unique cell membrane structure.</title>
        <authorList>
            <person name="Taiki K."/>
            <person name="Nobu M.K."/>
            <person name="Kusada H."/>
            <person name="Meng X.-Y."/>
            <person name="Hosoki N."/>
            <person name="Uematsu K."/>
            <person name="Yoshioka H."/>
            <person name="Kamagata Y."/>
            <person name="Tamaki H."/>
        </authorList>
    </citation>
    <scope>NUCLEOTIDE SEQUENCE [LARGE SCALE GENOMIC DNA]</scope>
    <source>
        <strain evidence="8 9">RT761</strain>
    </source>
</reference>
<keyword evidence="9" id="KW-1185">Reference proteome</keyword>
<comment type="function">
    <text evidence="1">This subunit may be involved in monitoring complementarity of crRNA and target RNA.</text>
</comment>
<dbReference type="InterPro" id="IPR010149">
    <property type="entry name" value="CRISPR-assoc_prot_Csm2_III-A"/>
</dbReference>
<accession>A0A7T1F3A0</accession>
<dbReference type="GO" id="GO:0003723">
    <property type="term" value="F:RNA binding"/>
    <property type="evidence" value="ECO:0007669"/>
    <property type="project" value="UniProtKB-KW"/>
</dbReference>
<dbReference type="EMBL" id="CP065383">
    <property type="protein sequence ID" value="QPM68627.1"/>
    <property type="molecule type" value="Genomic_DNA"/>
</dbReference>
<evidence type="ECO:0000256" key="7">
    <source>
        <dbReference type="SAM" id="MobiDB-lite"/>
    </source>
</evidence>
<dbReference type="Proteomes" id="UP000594463">
    <property type="component" value="Chromosome"/>
</dbReference>
<gene>
    <name evidence="8" type="ORF">RT761_01849</name>
</gene>
<dbReference type="Pfam" id="PF03750">
    <property type="entry name" value="Csm2_III-A"/>
    <property type="match status" value="1"/>
</dbReference>
<evidence type="ECO:0000313" key="9">
    <source>
        <dbReference type="Proteomes" id="UP000594463"/>
    </source>
</evidence>
<evidence type="ECO:0000256" key="2">
    <source>
        <dbReference type="ARBA" id="ARBA00006896"/>
    </source>
</evidence>
<proteinExistence type="inferred from homology"/>
<dbReference type="KEGG" id="alam:RT761_01849"/>
<evidence type="ECO:0000256" key="5">
    <source>
        <dbReference type="ARBA" id="ARBA00023118"/>
    </source>
</evidence>
<feature type="region of interest" description="Disordered" evidence="7">
    <location>
        <begin position="1"/>
        <end position="24"/>
    </location>
</feature>
<evidence type="ECO:0000256" key="6">
    <source>
        <dbReference type="ARBA" id="ARBA00031723"/>
    </source>
</evidence>